<name>A0ABT9EHF7_9SPHN</name>
<dbReference type="Proteomes" id="UP001230685">
    <property type="component" value="Unassembled WGS sequence"/>
</dbReference>
<organism evidence="1 2">
    <name type="scientific">Sphingomonas aurea</name>
    <dbReference type="NCBI Taxonomy" id="3063994"/>
    <lineage>
        <taxon>Bacteria</taxon>
        <taxon>Pseudomonadati</taxon>
        <taxon>Pseudomonadota</taxon>
        <taxon>Alphaproteobacteria</taxon>
        <taxon>Sphingomonadales</taxon>
        <taxon>Sphingomonadaceae</taxon>
        <taxon>Sphingomonas</taxon>
    </lineage>
</organism>
<protein>
    <submittedName>
        <fullName evidence="1">Uncharacterized protein</fullName>
    </submittedName>
</protein>
<dbReference type="EMBL" id="JAUUDS010000001">
    <property type="protein sequence ID" value="MDP1026412.1"/>
    <property type="molecule type" value="Genomic_DNA"/>
</dbReference>
<sequence>MSSKTFHTLHDFVRHGMNIHLTCDNPPCPHTAILDAFMVCQWARLWRWPMAIEADVMRHFRCSKCGARRPHPRPTEQAVTLLNFFPDERGWKRLQQRMRG</sequence>
<dbReference type="RefSeq" id="WP_305171972.1">
    <property type="nucleotide sequence ID" value="NZ_JAUUDS010000001.1"/>
</dbReference>
<comment type="caution">
    <text evidence="1">The sequence shown here is derived from an EMBL/GenBank/DDBJ whole genome shotgun (WGS) entry which is preliminary data.</text>
</comment>
<evidence type="ECO:0000313" key="2">
    <source>
        <dbReference type="Proteomes" id="UP001230685"/>
    </source>
</evidence>
<proteinExistence type="predicted"/>
<reference evidence="1 2" key="1">
    <citation type="submission" date="2023-07" db="EMBL/GenBank/DDBJ databases">
        <authorList>
            <person name="Kim M.K."/>
        </authorList>
    </citation>
    <scope>NUCLEOTIDE SEQUENCE [LARGE SCALE GENOMIC DNA]</scope>
    <source>
        <strain evidence="1 2">KR1UV-12</strain>
    </source>
</reference>
<evidence type="ECO:0000313" key="1">
    <source>
        <dbReference type="EMBL" id="MDP1026412.1"/>
    </source>
</evidence>
<accession>A0ABT9EHF7</accession>
<keyword evidence="2" id="KW-1185">Reference proteome</keyword>
<gene>
    <name evidence="1" type="ORF">Q5H91_04240</name>
</gene>